<feature type="domain" description="IF140/IFT172/WDR19 TPR" evidence="11">
    <location>
        <begin position="96"/>
        <end position="233"/>
    </location>
</feature>
<evidence type="ECO:0000256" key="6">
    <source>
        <dbReference type="ARBA" id="ARBA00023069"/>
    </source>
</evidence>
<evidence type="ECO:0000256" key="7">
    <source>
        <dbReference type="ARBA" id="ARBA00023212"/>
    </source>
</evidence>
<dbReference type="Proteomes" id="UP001497512">
    <property type="component" value="Chromosome 6"/>
</dbReference>
<dbReference type="Pfam" id="PF23145">
    <property type="entry name" value="Zf_2nd_IFT121"/>
    <property type="match status" value="1"/>
</dbReference>
<dbReference type="InterPro" id="IPR056170">
    <property type="entry name" value="Znf_IFT121-like"/>
</dbReference>
<proteinExistence type="predicted"/>
<evidence type="ECO:0000313" key="13">
    <source>
        <dbReference type="Proteomes" id="UP001497512"/>
    </source>
</evidence>
<accession>A0ABP0UUY1</accession>
<dbReference type="Gene3D" id="1.25.40.470">
    <property type="match status" value="2"/>
</dbReference>
<gene>
    <name evidence="12" type="ORF">CSSPTR1EN2_LOCUS20023</name>
</gene>
<keyword evidence="6" id="KW-0969">Cilium</keyword>
<evidence type="ECO:0000259" key="11">
    <source>
        <dbReference type="Pfam" id="PF24762"/>
    </source>
</evidence>
<keyword evidence="2" id="KW-0963">Cytoplasm</keyword>
<keyword evidence="4" id="KW-0677">Repeat</keyword>
<keyword evidence="7" id="KW-0206">Cytoskeleton</keyword>
<dbReference type="InterPro" id="IPR040379">
    <property type="entry name" value="WDR19/dyf-2"/>
</dbReference>
<keyword evidence="3" id="KW-0853">WD repeat</keyword>
<evidence type="ECO:0000313" key="12">
    <source>
        <dbReference type="EMBL" id="CAK9230018.1"/>
    </source>
</evidence>
<dbReference type="PANTHER" id="PTHR14920">
    <property type="entry name" value="OSMOTIC AVOIDANCE ABNORMAL PROTEIN 1/WD REPEAT MEMBRANE PROTEIN"/>
    <property type="match status" value="1"/>
</dbReference>
<evidence type="ECO:0000256" key="8">
    <source>
        <dbReference type="ARBA" id="ARBA00023273"/>
    </source>
</evidence>
<organism evidence="12 13">
    <name type="scientific">Sphagnum troendelagicum</name>
    <dbReference type="NCBI Taxonomy" id="128251"/>
    <lineage>
        <taxon>Eukaryota</taxon>
        <taxon>Viridiplantae</taxon>
        <taxon>Streptophyta</taxon>
        <taxon>Embryophyta</taxon>
        <taxon>Bryophyta</taxon>
        <taxon>Sphagnophytina</taxon>
        <taxon>Sphagnopsida</taxon>
        <taxon>Sphagnales</taxon>
        <taxon>Sphagnaceae</taxon>
        <taxon>Sphagnum</taxon>
    </lineage>
</organism>
<dbReference type="EMBL" id="OZ019898">
    <property type="protein sequence ID" value="CAK9230018.1"/>
    <property type="molecule type" value="Genomic_DNA"/>
</dbReference>
<protein>
    <recommendedName>
        <fullName evidence="14">WD repeat-containing protein 19</fullName>
    </recommendedName>
</protein>
<keyword evidence="5" id="KW-0970">Cilium biogenesis/degradation</keyword>
<dbReference type="Pfam" id="PF15911">
    <property type="entry name" value="Beta-prop_WDR19_2nd"/>
    <property type="match status" value="1"/>
</dbReference>
<evidence type="ECO:0000256" key="3">
    <source>
        <dbReference type="ARBA" id="ARBA00022574"/>
    </source>
</evidence>
<feature type="domain" description="WDR19 WD40 repeat" evidence="9">
    <location>
        <begin position="2"/>
        <end position="74"/>
    </location>
</feature>
<evidence type="ECO:0000256" key="5">
    <source>
        <dbReference type="ARBA" id="ARBA00022794"/>
    </source>
</evidence>
<evidence type="ECO:0000256" key="1">
    <source>
        <dbReference type="ARBA" id="ARBA00004120"/>
    </source>
</evidence>
<evidence type="ECO:0008006" key="14">
    <source>
        <dbReference type="Google" id="ProtNLM"/>
    </source>
</evidence>
<dbReference type="InterPro" id="IPR056168">
    <property type="entry name" value="TPR_IF140/IFT172/WDR19"/>
</dbReference>
<feature type="domain" description="IF140/IFT172/WDR19 TPR" evidence="11">
    <location>
        <begin position="276"/>
        <end position="478"/>
    </location>
</feature>
<evidence type="ECO:0000256" key="4">
    <source>
        <dbReference type="ARBA" id="ARBA00022737"/>
    </source>
</evidence>
<dbReference type="Pfam" id="PF24762">
    <property type="entry name" value="TPR_IF140-IFT172"/>
    <property type="match status" value="2"/>
</dbReference>
<dbReference type="InterPro" id="IPR039468">
    <property type="entry name" value="WDR19_WD40_rpt"/>
</dbReference>
<reference evidence="12" key="1">
    <citation type="submission" date="2024-02" db="EMBL/GenBank/DDBJ databases">
        <authorList>
            <consortium name="ELIXIR-Norway"/>
            <consortium name="Elixir Norway"/>
        </authorList>
    </citation>
    <scope>NUCLEOTIDE SEQUENCE</scope>
</reference>
<comment type="subcellular location">
    <subcellularLocation>
        <location evidence="1">Cytoplasm</location>
        <location evidence="1">Cytoskeleton</location>
        <location evidence="1">Cilium basal body</location>
    </subcellularLocation>
</comment>
<name>A0ABP0UUY1_9BRYO</name>
<dbReference type="PANTHER" id="PTHR14920:SF0">
    <property type="entry name" value="WD REPEAT DOMAIN 19"/>
    <property type="match status" value="1"/>
</dbReference>
<evidence type="ECO:0000259" key="9">
    <source>
        <dbReference type="Pfam" id="PF15911"/>
    </source>
</evidence>
<keyword evidence="13" id="KW-1185">Reference proteome</keyword>
<evidence type="ECO:0000256" key="2">
    <source>
        <dbReference type="ARBA" id="ARBA00022490"/>
    </source>
</evidence>
<feature type="domain" description="IFT121-like zinc finger" evidence="10">
    <location>
        <begin position="707"/>
        <end position="752"/>
    </location>
</feature>
<keyword evidence="8" id="KW-0966">Cell projection</keyword>
<evidence type="ECO:0000259" key="10">
    <source>
        <dbReference type="Pfam" id="PF23145"/>
    </source>
</evidence>
<sequence>MVLWDIWDPHVFVLAEKNQTFVYVYSPVNIWSPCVSFLGAFKRPFSAHPVGLQNGTLTCQLENGVFENLTLPTHRLGHGNTHAKERFKQNLDLLHLKEAWTDAKILNTPEVWDILTKKAMEQMKIEIAIKACQDSCNATLLMELTQLQQVEEHLLLAGHILLLLQFYDAAQEAFLKSSHPQAACDMRCHLQQWDKALELAEQLNLPMNEITREYAQQLEMRGDHRLALSHYEKYLKSDVSKQTNRYLAEAGFARMCIQLGDLWKGRQMAIQCNNTQLYLDCARILEGLNLLQDAGEMYELGGQIEKAAGLYITVKSYTKAHPLLDHIASPKLQIEYAKAMEADKKFAEAATAYELAEDIDNAVRLQLGSLGNPARAFSILRKTRSMEGAAMAAKYCKLTGDFDNAIEFLIMQKRTQEASELAQQHNKMDIYTEIVKDVATKDECLKLARYYESMESYEKACALFEKCGEPKQALHLYLHWGTATGIELAIELVGRLRCDALTSQLLDYLTGEMDQGVEKGPKYLFQLHTVLGNYEQATKAALLIAHQEQEMGNYKMAHQQLLGFCKVLQAQKRCVPLELSKQLMLLHSYILVKTLIRLGDHRSSARMLIRVARHISKFPAHVTPILISTVIECQRSGLKRTAFEYASMLMRPEYRSAISVAYKRKIENIVRKPEKTEEEESLAPCPTCSLEIPETQLDCPACCCTIPFCIATGRHMVLGNWSQCPHCKFSALMQQFLKVIEVEKVCPMCLQTVDPADVKEVLNPLKEMQDCL</sequence>